<dbReference type="InterPro" id="IPR044153">
    <property type="entry name" value="PIN_Pae0151-like"/>
</dbReference>
<dbReference type="Gene3D" id="3.40.50.1010">
    <property type="entry name" value="5'-nuclease"/>
    <property type="match status" value="1"/>
</dbReference>
<sequence>MFVLDCSATMACFFEDEATKETQALLDALADEEIAVVPSLWLLEVTNILLVGERRGRNTVEQTKEFWETLRALPIEIEEYSLEQCSSSISDLARTHNLSAYDASYLSLAKRRSLPLATLDKRLLAAAKACGVSLWTPNKNWDNSQ</sequence>
<evidence type="ECO:0000313" key="3">
    <source>
        <dbReference type="EMBL" id="MDM8562368.1"/>
    </source>
</evidence>
<feature type="domain" description="PIN" evidence="2">
    <location>
        <begin position="3"/>
        <end position="128"/>
    </location>
</feature>
<dbReference type="Proteomes" id="UP001171945">
    <property type="component" value="Unassembled WGS sequence"/>
</dbReference>
<dbReference type="PANTHER" id="PTHR35901:SF1">
    <property type="entry name" value="EXONUCLEASE VAPC9"/>
    <property type="match status" value="1"/>
</dbReference>
<keyword evidence="1" id="KW-0460">Magnesium</keyword>
<evidence type="ECO:0000256" key="1">
    <source>
        <dbReference type="ARBA" id="ARBA00022842"/>
    </source>
</evidence>
<proteinExistence type="predicted"/>
<protein>
    <submittedName>
        <fullName evidence="3">Type II toxin-antitoxin system VapC family toxin</fullName>
    </submittedName>
</protein>
<dbReference type="InterPro" id="IPR029060">
    <property type="entry name" value="PIN-like_dom_sf"/>
</dbReference>
<keyword evidence="4" id="KW-1185">Reference proteome</keyword>
<dbReference type="CDD" id="cd09873">
    <property type="entry name" value="PIN_Pae0151-like"/>
    <property type="match status" value="1"/>
</dbReference>
<gene>
    <name evidence="3" type="ORF">QUF54_03340</name>
</gene>
<dbReference type="SUPFAM" id="SSF88723">
    <property type="entry name" value="PIN domain-like"/>
    <property type="match status" value="1"/>
</dbReference>
<dbReference type="InterPro" id="IPR002716">
    <property type="entry name" value="PIN_dom"/>
</dbReference>
<organism evidence="3 4">
    <name type="scientific">Candidatus Marithioploca araucensis</name>
    <dbReference type="NCBI Taxonomy" id="70273"/>
    <lineage>
        <taxon>Bacteria</taxon>
        <taxon>Pseudomonadati</taxon>
        <taxon>Pseudomonadota</taxon>
        <taxon>Gammaproteobacteria</taxon>
        <taxon>Thiotrichales</taxon>
        <taxon>Thiotrichaceae</taxon>
        <taxon>Candidatus Marithioploca</taxon>
    </lineage>
</organism>
<comment type="caution">
    <text evidence="3">The sequence shown here is derived from an EMBL/GenBank/DDBJ whole genome shotgun (WGS) entry which is preliminary data.</text>
</comment>
<accession>A0ABT7VS60</accession>
<evidence type="ECO:0000259" key="2">
    <source>
        <dbReference type="Pfam" id="PF01850"/>
    </source>
</evidence>
<reference evidence="3" key="1">
    <citation type="submission" date="2023-06" db="EMBL/GenBank/DDBJ databases">
        <title>Uncultivated large filamentous bacteria from sulfidic sediments reveal new species and different genomic features in energy metabolism and defense.</title>
        <authorList>
            <person name="Fonseca A."/>
        </authorList>
    </citation>
    <scope>NUCLEOTIDE SEQUENCE</scope>
    <source>
        <strain evidence="3">HSG4</strain>
    </source>
</reference>
<dbReference type="PANTHER" id="PTHR35901">
    <property type="entry name" value="RIBONUCLEASE VAPC3"/>
    <property type="match status" value="1"/>
</dbReference>
<dbReference type="Pfam" id="PF01850">
    <property type="entry name" value="PIN"/>
    <property type="match status" value="1"/>
</dbReference>
<dbReference type="InterPro" id="IPR051619">
    <property type="entry name" value="TypeII_TA_RNase_PINc/VapC"/>
</dbReference>
<evidence type="ECO:0000313" key="4">
    <source>
        <dbReference type="Proteomes" id="UP001171945"/>
    </source>
</evidence>
<name>A0ABT7VS60_9GAMM</name>
<dbReference type="EMBL" id="JAUCGM010000128">
    <property type="protein sequence ID" value="MDM8562368.1"/>
    <property type="molecule type" value="Genomic_DNA"/>
</dbReference>